<dbReference type="Pfam" id="PF02525">
    <property type="entry name" value="Flavodoxin_2"/>
    <property type="match status" value="1"/>
</dbReference>
<evidence type="ECO:0000256" key="1">
    <source>
        <dbReference type="ARBA" id="ARBA00006252"/>
    </source>
</evidence>
<evidence type="ECO:0000313" key="4">
    <source>
        <dbReference type="EMBL" id="UYU18255.1"/>
    </source>
</evidence>
<reference evidence="4" key="1">
    <citation type="submission" date="2022-10" db="EMBL/GenBank/DDBJ databases">
        <title>Complete genome of Methanoculleus submarinus DSM 15122.</title>
        <authorList>
            <person name="Chen S.-C."/>
            <person name="Lai S.-J."/>
            <person name="You Y.-T."/>
        </authorList>
    </citation>
    <scope>NUCLEOTIDE SEQUENCE</scope>
    <source>
        <strain evidence="4">DSM 15122</strain>
    </source>
</reference>
<dbReference type="Proteomes" id="UP001156196">
    <property type="component" value="Chromosome"/>
</dbReference>
<evidence type="ECO:0000256" key="2">
    <source>
        <dbReference type="ARBA" id="ARBA00023002"/>
    </source>
</evidence>
<dbReference type="PANTHER" id="PTHR10204:SF34">
    <property type="entry name" value="NAD(P)H DEHYDROGENASE [QUINONE] 1 ISOFORM 1"/>
    <property type="match status" value="1"/>
</dbReference>
<organism evidence="4 5">
    <name type="scientific">Methanoculleus submarinus</name>
    <dbReference type="NCBI Taxonomy" id="204050"/>
    <lineage>
        <taxon>Archaea</taxon>
        <taxon>Methanobacteriati</taxon>
        <taxon>Methanobacteriota</taxon>
        <taxon>Stenosarchaea group</taxon>
        <taxon>Methanomicrobia</taxon>
        <taxon>Methanomicrobiales</taxon>
        <taxon>Methanomicrobiaceae</taxon>
        <taxon>Methanoculleus</taxon>
    </lineage>
</organism>
<dbReference type="GeneID" id="76731464"/>
<comment type="similarity">
    <text evidence="1">Belongs to the NAD(P)H dehydrogenase (quinone) family.</text>
</comment>
<dbReference type="InterPro" id="IPR051545">
    <property type="entry name" value="NAD(P)H_dehydrogenase_qn"/>
</dbReference>
<evidence type="ECO:0000313" key="5">
    <source>
        <dbReference type="Proteomes" id="UP001156196"/>
    </source>
</evidence>
<gene>
    <name evidence="4" type="ORF">OH143_11190</name>
</gene>
<dbReference type="KEGG" id="msum:OH143_11190"/>
<protein>
    <submittedName>
        <fullName evidence="4">NAD(P)H-dependent oxidoreductase</fullName>
    </submittedName>
</protein>
<dbReference type="AlphaFoldDB" id="A0AAX3E7Y2"/>
<dbReference type="GO" id="GO:0003955">
    <property type="term" value="F:NAD(P)H dehydrogenase (quinone) activity"/>
    <property type="evidence" value="ECO:0007669"/>
    <property type="project" value="TreeGrafter"/>
</dbReference>
<dbReference type="GO" id="GO:0005829">
    <property type="term" value="C:cytosol"/>
    <property type="evidence" value="ECO:0007669"/>
    <property type="project" value="TreeGrafter"/>
</dbReference>
<name>A0AAX3E7Y2_9EURY</name>
<dbReference type="SUPFAM" id="SSF52218">
    <property type="entry name" value="Flavoproteins"/>
    <property type="match status" value="1"/>
</dbReference>
<evidence type="ECO:0000259" key="3">
    <source>
        <dbReference type="Pfam" id="PF02525"/>
    </source>
</evidence>
<dbReference type="InterPro" id="IPR003680">
    <property type="entry name" value="Flavodoxin_fold"/>
</dbReference>
<keyword evidence="2" id="KW-0560">Oxidoreductase</keyword>
<sequence>MFISVILAHPHGGSFNHAIAEVAVAALRECGHTVAFHDLYAENFDPLLPYDEILRDAPLPPFVAAHCAEIAAADGLVVVHPDWWGMPPAILKGWIDRILRPGVAYRFLEGDAGEGVPVGLLKAKAALVFNTSNTPGQRELEVFGDPLERLWKDCICTFCGIPAVHRRMFSVVVTSTDGQRRAWLDEARRMTREVFPPDSA</sequence>
<feature type="domain" description="Flavodoxin-like fold" evidence="3">
    <location>
        <begin position="3"/>
        <end position="166"/>
    </location>
</feature>
<dbReference type="GeneID" id="4848088"/>
<dbReference type="EMBL" id="CP109831">
    <property type="protein sequence ID" value="UYU18255.1"/>
    <property type="molecule type" value="Genomic_DNA"/>
</dbReference>
<dbReference type="Gene3D" id="3.40.50.360">
    <property type="match status" value="1"/>
</dbReference>
<proteinExistence type="inferred from homology"/>
<dbReference type="InterPro" id="IPR029039">
    <property type="entry name" value="Flavoprotein-like_sf"/>
</dbReference>
<keyword evidence="5" id="KW-1185">Reference proteome</keyword>
<dbReference type="PANTHER" id="PTHR10204">
    <property type="entry name" value="NAD P H OXIDOREDUCTASE-RELATED"/>
    <property type="match status" value="1"/>
</dbReference>
<accession>A0AAX3E7Y2</accession>
<dbReference type="RefSeq" id="WP_011843738.1">
    <property type="nucleotide sequence ID" value="NZ_CP109831.1"/>
</dbReference>